<keyword evidence="1 3" id="KW-0853">WD repeat</keyword>
<evidence type="ECO:0000256" key="3">
    <source>
        <dbReference type="PROSITE-ProRule" id="PRU00221"/>
    </source>
</evidence>
<name>A0A1I8HMN1_9PLAT</name>
<evidence type="ECO:0000256" key="4">
    <source>
        <dbReference type="SAM" id="MobiDB-lite"/>
    </source>
</evidence>
<feature type="compositionally biased region" description="Polar residues" evidence="4">
    <location>
        <begin position="388"/>
        <end position="404"/>
    </location>
</feature>
<dbReference type="Pfam" id="PF00400">
    <property type="entry name" value="WD40"/>
    <property type="match status" value="2"/>
</dbReference>
<feature type="region of interest" description="Disordered" evidence="4">
    <location>
        <begin position="426"/>
        <end position="446"/>
    </location>
</feature>
<feature type="compositionally biased region" description="Pro residues" evidence="4">
    <location>
        <begin position="1571"/>
        <end position="1605"/>
    </location>
</feature>
<dbReference type="Proteomes" id="UP000095280">
    <property type="component" value="Unplaced"/>
</dbReference>
<dbReference type="SUPFAM" id="SSF50978">
    <property type="entry name" value="WD40 repeat-like"/>
    <property type="match status" value="1"/>
</dbReference>
<evidence type="ECO:0000256" key="1">
    <source>
        <dbReference type="ARBA" id="ARBA00022574"/>
    </source>
</evidence>
<proteinExistence type="predicted"/>
<keyword evidence="6" id="KW-1185">Reference proteome</keyword>
<keyword evidence="2" id="KW-0677">Repeat</keyword>
<feature type="compositionally biased region" description="Polar residues" evidence="4">
    <location>
        <begin position="1531"/>
        <end position="1541"/>
    </location>
</feature>
<feature type="region of interest" description="Disordered" evidence="4">
    <location>
        <begin position="219"/>
        <end position="255"/>
    </location>
</feature>
<feature type="region of interest" description="Disordered" evidence="4">
    <location>
        <begin position="387"/>
        <end position="410"/>
    </location>
</feature>
<dbReference type="SMART" id="SM00324">
    <property type="entry name" value="RhoGAP"/>
    <property type="match status" value="1"/>
</dbReference>
<feature type="compositionally biased region" description="Low complexity" evidence="4">
    <location>
        <begin position="1451"/>
        <end position="1470"/>
    </location>
</feature>
<feature type="region of interest" description="Disordered" evidence="4">
    <location>
        <begin position="1487"/>
        <end position="1508"/>
    </location>
</feature>
<feature type="compositionally biased region" description="Low complexity" evidence="4">
    <location>
        <begin position="1545"/>
        <end position="1570"/>
    </location>
</feature>
<dbReference type="PROSITE" id="PS50082">
    <property type="entry name" value="WD_REPEATS_2"/>
    <property type="match status" value="1"/>
</dbReference>
<feature type="region of interest" description="Disordered" evidence="4">
    <location>
        <begin position="1"/>
        <end position="25"/>
    </location>
</feature>
<dbReference type="Gene3D" id="1.10.555.10">
    <property type="entry name" value="Rho GTPase activation protein"/>
    <property type="match status" value="1"/>
</dbReference>
<feature type="compositionally biased region" description="Low complexity" evidence="4">
    <location>
        <begin position="1"/>
        <end position="18"/>
    </location>
</feature>
<feature type="compositionally biased region" description="Low complexity" evidence="4">
    <location>
        <begin position="1065"/>
        <end position="1085"/>
    </location>
</feature>
<evidence type="ECO:0000313" key="6">
    <source>
        <dbReference type="Proteomes" id="UP000095280"/>
    </source>
</evidence>
<feature type="repeat" description="WD" evidence="3">
    <location>
        <begin position="696"/>
        <end position="737"/>
    </location>
</feature>
<dbReference type="PROSITE" id="PS50238">
    <property type="entry name" value="RHOGAP"/>
    <property type="match status" value="1"/>
</dbReference>
<dbReference type="InterPro" id="IPR000198">
    <property type="entry name" value="RhoGAP_dom"/>
</dbReference>
<protein>
    <submittedName>
        <fullName evidence="7">Rho-GAP domain-containing protein</fullName>
    </submittedName>
</protein>
<dbReference type="InterPro" id="IPR015943">
    <property type="entry name" value="WD40/YVTN_repeat-like_dom_sf"/>
</dbReference>
<feature type="compositionally biased region" description="Basic and acidic residues" evidence="4">
    <location>
        <begin position="1024"/>
        <end position="1033"/>
    </location>
</feature>
<dbReference type="Pfam" id="PF00620">
    <property type="entry name" value="RhoGAP"/>
    <property type="match status" value="1"/>
</dbReference>
<dbReference type="GO" id="GO:0007264">
    <property type="term" value="P:small GTPase-mediated signal transduction"/>
    <property type="evidence" value="ECO:0007669"/>
    <property type="project" value="InterPro"/>
</dbReference>
<accession>A0A1I8HMN1</accession>
<feature type="compositionally biased region" description="Basic residues" evidence="4">
    <location>
        <begin position="1086"/>
        <end position="1102"/>
    </location>
</feature>
<feature type="domain" description="Rho-GAP" evidence="5">
    <location>
        <begin position="1138"/>
        <end position="1346"/>
    </location>
</feature>
<dbReference type="PANTHER" id="PTHR12783:SF5">
    <property type="entry name" value="RALA-BINDING PROTEIN 1"/>
    <property type="match status" value="1"/>
</dbReference>
<feature type="compositionally biased region" description="Polar residues" evidence="4">
    <location>
        <begin position="433"/>
        <end position="442"/>
    </location>
</feature>
<feature type="region of interest" description="Disordered" evidence="4">
    <location>
        <begin position="1531"/>
        <end position="1633"/>
    </location>
</feature>
<dbReference type="GO" id="GO:0005096">
    <property type="term" value="F:GTPase activator activity"/>
    <property type="evidence" value="ECO:0007669"/>
    <property type="project" value="InterPro"/>
</dbReference>
<dbReference type="SMART" id="SM00320">
    <property type="entry name" value="WD40"/>
    <property type="match status" value="4"/>
</dbReference>
<reference evidence="7" key="1">
    <citation type="submission" date="2016-11" db="UniProtKB">
        <authorList>
            <consortium name="WormBaseParasite"/>
        </authorList>
    </citation>
    <scope>IDENTIFICATION</scope>
</reference>
<dbReference type="GO" id="GO:0031267">
    <property type="term" value="F:small GTPase binding"/>
    <property type="evidence" value="ECO:0007669"/>
    <property type="project" value="InterPro"/>
</dbReference>
<feature type="region of interest" description="Disordered" evidence="4">
    <location>
        <begin position="1446"/>
        <end position="1470"/>
    </location>
</feature>
<organism evidence="6 7">
    <name type="scientific">Macrostomum lignano</name>
    <dbReference type="NCBI Taxonomy" id="282301"/>
    <lineage>
        <taxon>Eukaryota</taxon>
        <taxon>Metazoa</taxon>
        <taxon>Spiralia</taxon>
        <taxon>Lophotrochozoa</taxon>
        <taxon>Platyhelminthes</taxon>
        <taxon>Rhabditophora</taxon>
        <taxon>Macrostomorpha</taxon>
        <taxon>Macrostomida</taxon>
        <taxon>Macrostomidae</taxon>
        <taxon>Macrostomum</taxon>
    </lineage>
</organism>
<evidence type="ECO:0000256" key="2">
    <source>
        <dbReference type="ARBA" id="ARBA00022737"/>
    </source>
</evidence>
<dbReference type="Gene3D" id="2.130.10.10">
    <property type="entry name" value="YVTN repeat-like/Quinoprotein amine dehydrogenase"/>
    <property type="match status" value="2"/>
</dbReference>
<dbReference type="Gene3D" id="1.20.58.90">
    <property type="match status" value="2"/>
</dbReference>
<dbReference type="InterPro" id="IPR008936">
    <property type="entry name" value="Rho_GTPase_activation_prot"/>
</dbReference>
<dbReference type="PROSITE" id="PS50294">
    <property type="entry name" value="WD_REPEATS_REGION"/>
    <property type="match status" value="1"/>
</dbReference>
<dbReference type="WBParaSite" id="maker-uti_cns_0006968-snap-gene-0.3-mRNA-1">
    <property type="protein sequence ID" value="maker-uti_cns_0006968-snap-gene-0.3-mRNA-1"/>
    <property type="gene ID" value="maker-uti_cns_0006968-snap-gene-0.3"/>
</dbReference>
<dbReference type="PROSITE" id="PS00678">
    <property type="entry name" value="WD_REPEATS_1"/>
    <property type="match status" value="1"/>
</dbReference>
<feature type="region of interest" description="Disordered" evidence="4">
    <location>
        <begin position="1008"/>
        <end position="1033"/>
    </location>
</feature>
<evidence type="ECO:0000259" key="5">
    <source>
        <dbReference type="PROSITE" id="PS50238"/>
    </source>
</evidence>
<dbReference type="InterPro" id="IPR001680">
    <property type="entry name" value="WD40_rpt"/>
</dbReference>
<feature type="region of interest" description="Disordered" evidence="4">
    <location>
        <begin position="1703"/>
        <end position="1732"/>
    </location>
</feature>
<dbReference type="InterPro" id="IPR019775">
    <property type="entry name" value="WD40_repeat_CS"/>
</dbReference>
<dbReference type="InterPro" id="IPR039767">
    <property type="entry name" value="RALBP1"/>
</dbReference>
<dbReference type="SUPFAM" id="SSF48350">
    <property type="entry name" value="GTPase activation domain, GAP"/>
    <property type="match status" value="1"/>
</dbReference>
<feature type="region of interest" description="Disordered" evidence="4">
    <location>
        <begin position="1065"/>
        <end position="1126"/>
    </location>
</feature>
<dbReference type="PANTHER" id="PTHR12783">
    <property type="entry name" value="RALA BINDING PROTEIN 1 RALBP1"/>
    <property type="match status" value="1"/>
</dbReference>
<evidence type="ECO:0000313" key="7">
    <source>
        <dbReference type="WBParaSite" id="maker-uti_cns_0006968-snap-gene-0.3-mRNA-1"/>
    </source>
</evidence>
<sequence length="1790" mass="193215">FSSRRLSSDLSSSTRSPLPASTPRHRRLQPRQLVAVALSLFASFGQVGFQRLDATLRLQSLFLEKIAAHSRSRVRLSLGSRGLQSLQGCRQLADFGIAFLHLKPQNPWPHRTCFFIWRTRSRLAASSAWVSNSARAASPPAAAGAAPACMLNAIKGRLLWFLAQLPASRQSMNRGAECFSFSKKVSLMNESQWESSIILDSRGPPGAKKNLARFSLTSCSDGTEDRKSTVLPVPPNTDSGSRARNLPRSNSSRPVDLADFTARTSASRSCCRQAFSSRNSPTLAAAAAAAADSSLSLDSSRFWEAYSSTKRQIAAPDQRVRPLTEESKLDASVVSALSRAAPANVCGGGGGGEGAMSGSPGKLKLLLSGMELTVMSSLRTDEPPTLCWRSSSDRASPAGRTSPSAVVGRARPGGVMASSELLRMSPIGMLPPTSMSPRSGSTPRRRWPDGEDIGAFRVCAVCMPILIIAMSTGGVELTRAHWQQVLSLDARYSTSRAAGIAANRPLPSFQTLYLRRRSQLLRECPPRSAAYLAMRSRLLASMYGGGGGNMGSSDAGSLRSRTMSLRSLRIDTDFLSDGSFLGASSGGAGYTTSVSASAEFGGASVAGRHGLVDPGSASPVPTSRAEASRALAGNTTTAEQYAFAGVYCILDQHCQSSALRLRFANNDRTRLAAGAGDGRVSVSQVVPSPATVICVLDGHKQAITDLAWSSGNDFLLSVSEDGSARVWNVAKATCLREVPPFQSAASADAHHAAGGSSGSGSAGSVSAVLAAAAAAAASAGYHQQQRRNEGPQPLHACDFIPSNNNLFVIGGGKTSGFLRVVNLSTGLIQSTLRLGRPVRSLSFDTNEGRLLWAGDLTGLILAFLVDPLTGHLTRSRTLSLTPAAPLTSLQARSWISREARDPCLLATCSAGFLLLFRVMSGEGQLALRRKFCIPSPTRAAFCPLMSFRQGACVVCASSDTCVYIVDVTRERRPIVNKLQGHASPVTDVTFNYDESLLASADASGTIILTPRREDKKEKKKREKEKRDHGYHQFEDDSASIDAVVLQPHSSYGDSAASGSAAAAAPAGSSAASSGQQANPAGTLSPKAKKTKSFKLPTKKSILKKGSTDKDDKKQKKLRRKNLKDEVEQLTPNRPVFGVPLALAVQRSKSHDGVALPACFRECIDFVEANALSCEGIYRVSGVKSKVQAIIRAYNLHLSVELSDYDPFVVASVVKNFIRELPECVLTEKLLPEFEGSWSIRDPKQKVETFQRLLSSLPAPNYMLLAYTLLHMSHVVAHQAQNKMSLQNVSIVLSPTMQISHKVLHVFFSHLDELFSGVVIKRYVAPLRPQARMEIPETLEDVEAELAKQESLLEWLHQELSALKSDGLDSQDKSNLIWEVQRVVTALKRKKSLIEMDDIEAIESELLKQETSLNRLHATLTGCPTDDQETQDQLWEVQRTITMLKRKLRKTAGAPRPSLPGGPASGATASVAGAGSIRGSASADHVNSAAGGIAKSPSFPTPGSGIRPDMTALEENLELNLALRRVNVQVHQPSGTAETPQLPQAPEQVQQTQPSSVQQPLPQPQSQQPQTLPQPQPQQQPPPQPSPPEPPQEPPQPYEAPPPEPGPLNRLDSLRESSRCGDSSIADTDTDDLDQLAYRLEEEENQLLCASEVEEETADLLAVVEDLRRLRLEEEELAQLSDELGMRVARERQEMDRLRAEIDRWANRDQRPAGGPDNCPDTSSSASSDSEDESDSALLEQWHFFREDNHRLVKENADLAERLQKERMLCAEYRVQLRVQAAYGPLISIGL</sequence>
<feature type="compositionally biased region" description="Polar residues" evidence="4">
    <location>
        <begin position="236"/>
        <end position="253"/>
    </location>
</feature>
<dbReference type="InterPro" id="IPR036322">
    <property type="entry name" value="WD40_repeat_dom_sf"/>
</dbReference>